<dbReference type="PROSITE" id="PS51257">
    <property type="entry name" value="PROKAR_LIPOPROTEIN"/>
    <property type="match status" value="1"/>
</dbReference>
<reference evidence="1 2" key="1">
    <citation type="submission" date="2019-12" db="EMBL/GenBank/DDBJ databases">
        <title>Chromosome-level assembly of the Caenorhabditis remanei genome.</title>
        <authorList>
            <person name="Teterina A.A."/>
            <person name="Willis J.H."/>
            <person name="Phillips P.C."/>
        </authorList>
    </citation>
    <scope>NUCLEOTIDE SEQUENCE [LARGE SCALE GENOMIC DNA]</scope>
    <source>
        <strain evidence="1 2">PX506</strain>
        <tissue evidence="1">Whole organism</tissue>
    </source>
</reference>
<name>A0A6A5HC39_CAERE</name>
<dbReference type="AlphaFoldDB" id="A0A6A5HC39"/>
<dbReference type="CTD" id="78773751"/>
<evidence type="ECO:0000313" key="1">
    <source>
        <dbReference type="EMBL" id="KAF1763972.1"/>
    </source>
</evidence>
<protein>
    <submittedName>
        <fullName evidence="1">Uncharacterized protein</fullName>
    </submittedName>
</protein>
<sequence>MVVWKEHAESEQTILVWIVMLSVPALTVSCRFTSNDIEYGVGVVVSTVDVDTVDVDTVDVEDNVRIGCHQVGLSSEL</sequence>
<dbReference type="GeneID" id="78773751"/>
<accession>A0A6A5HC39</accession>
<dbReference type="Proteomes" id="UP000483820">
    <property type="component" value="Chromosome II"/>
</dbReference>
<dbReference type="KEGG" id="crq:GCK72_003918"/>
<proteinExistence type="predicted"/>
<gene>
    <name evidence="1" type="ORF">GCK72_003918</name>
</gene>
<dbReference type="EMBL" id="WUAV01000002">
    <property type="protein sequence ID" value="KAF1763972.1"/>
    <property type="molecule type" value="Genomic_DNA"/>
</dbReference>
<dbReference type="RefSeq" id="XP_053588526.1">
    <property type="nucleotide sequence ID" value="XM_053724332.1"/>
</dbReference>
<organism evidence="1 2">
    <name type="scientific">Caenorhabditis remanei</name>
    <name type="common">Caenorhabditis vulgaris</name>
    <dbReference type="NCBI Taxonomy" id="31234"/>
    <lineage>
        <taxon>Eukaryota</taxon>
        <taxon>Metazoa</taxon>
        <taxon>Ecdysozoa</taxon>
        <taxon>Nematoda</taxon>
        <taxon>Chromadorea</taxon>
        <taxon>Rhabditida</taxon>
        <taxon>Rhabditina</taxon>
        <taxon>Rhabditomorpha</taxon>
        <taxon>Rhabditoidea</taxon>
        <taxon>Rhabditidae</taxon>
        <taxon>Peloderinae</taxon>
        <taxon>Caenorhabditis</taxon>
    </lineage>
</organism>
<comment type="caution">
    <text evidence="1">The sequence shown here is derived from an EMBL/GenBank/DDBJ whole genome shotgun (WGS) entry which is preliminary data.</text>
</comment>
<evidence type="ECO:0000313" key="2">
    <source>
        <dbReference type="Proteomes" id="UP000483820"/>
    </source>
</evidence>